<dbReference type="AlphaFoldDB" id="A0A1Y1HU89"/>
<evidence type="ECO:0000256" key="3">
    <source>
        <dbReference type="ARBA" id="ARBA00022833"/>
    </source>
</evidence>
<keyword evidence="4" id="KW-0805">Transcription regulation</keyword>
<feature type="compositionally biased region" description="Pro residues" evidence="6">
    <location>
        <begin position="389"/>
        <end position="401"/>
    </location>
</feature>
<dbReference type="InterPro" id="IPR019786">
    <property type="entry name" value="Zinc_finger_PHD-type_CS"/>
</dbReference>
<dbReference type="EMBL" id="DF237052">
    <property type="protein sequence ID" value="GAQ82184.1"/>
    <property type="molecule type" value="Genomic_DNA"/>
</dbReference>
<proteinExistence type="predicted"/>
<keyword evidence="5" id="KW-0804">Transcription</keyword>
<keyword evidence="1" id="KW-0479">Metal-binding</keyword>
<keyword evidence="2" id="KW-0863">Zinc-finger</keyword>
<dbReference type="SUPFAM" id="SSF57903">
    <property type="entry name" value="FYVE/PHD zinc finger"/>
    <property type="match status" value="1"/>
</dbReference>
<evidence type="ECO:0000256" key="4">
    <source>
        <dbReference type="ARBA" id="ARBA00023015"/>
    </source>
</evidence>
<dbReference type="Pfam" id="PF25874">
    <property type="entry name" value="WHD_plant_repro"/>
    <property type="match status" value="1"/>
</dbReference>
<keyword evidence="3" id="KW-0862">Zinc</keyword>
<dbReference type="CDD" id="cd15556">
    <property type="entry name" value="PHD_MMD1_like"/>
    <property type="match status" value="1"/>
</dbReference>
<dbReference type="STRING" id="105231.A0A1Y1HU89"/>
<dbReference type="PANTHER" id="PTHR46201:SF9">
    <property type="entry name" value="PHD FINGER PROTEIN MALE MEIOCYTE DEATH 1"/>
    <property type="match status" value="1"/>
</dbReference>
<dbReference type="PANTHER" id="PTHR46201">
    <property type="entry name" value="PHD FINGER PROTEIN MALE MEIOCYTE DEATH 1-RELATED"/>
    <property type="match status" value="1"/>
</dbReference>
<dbReference type="InterPro" id="IPR019787">
    <property type="entry name" value="Znf_PHD-finger"/>
</dbReference>
<organism evidence="8 9">
    <name type="scientific">Klebsormidium nitens</name>
    <name type="common">Green alga</name>
    <name type="synonym">Ulothrix nitens</name>
    <dbReference type="NCBI Taxonomy" id="105231"/>
    <lineage>
        <taxon>Eukaryota</taxon>
        <taxon>Viridiplantae</taxon>
        <taxon>Streptophyta</taxon>
        <taxon>Klebsormidiophyceae</taxon>
        <taxon>Klebsormidiales</taxon>
        <taxon>Klebsormidiaceae</taxon>
        <taxon>Klebsormidium</taxon>
    </lineage>
</organism>
<dbReference type="Proteomes" id="UP000054558">
    <property type="component" value="Unassembled WGS sequence"/>
</dbReference>
<dbReference type="InterPro" id="IPR013083">
    <property type="entry name" value="Znf_RING/FYVE/PHD"/>
</dbReference>
<dbReference type="SMART" id="SM00249">
    <property type="entry name" value="PHD"/>
    <property type="match status" value="1"/>
</dbReference>
<evidence type="ECO:0000259" key="7">
    <source>
        <dbReference type="SMART" id="SM00249"/>
    </source>
</evidence>
<dbReference type="OrthoDB" id="2020853at2759"/>
<dbReference type="PROSITE" id="PS01359">
    <property type="entry name" value="ZF_PHD_1"/>
    <property type="match status" value="1"/>
</dbReference>
<dbReference type="Pfam" id="PF00628">
    <property type="entry name" value="PHD"/>
    <property type="match status" value="1"/>
</dbReference>
<evidence type="ECO:0000313" key="8">
    <source>
        <dbReference type="EMBL" id="GAQ82184.1"/>
    </source>
</evidence>
<reference evidence="8 9" key="1">
    <citation type="journal article" date="2014" name="Nat. Commun.">
        <title>Klebsormidium flaccidum genome reveals primary factors for plant terrestrial adaptation.</title>
        <authorList>
            <person name="Hori K."/>
            <person name="Maruyama F."/>
            <person name="Fujisawa T."/>
            <person name="Togashi T."/>
            <person name="Yamamoto N."/>
            <person name="Seo M."/>
            <person name="Sato S."/>
            <person name="Yamada T."/>
            <person name="Mori H."/>
            <person name="Tajima N."/>
            <person name="Moriyama T."/>
            <person name="Ikeuchi M."/>
            <person name="Watanabe M."/>
            <person name="Wada H."/>
            <person name="Kobayashi K."/>
            <person name="Saito M."/>
            <person name="Masuda T."/>
            <person name="Sasaki-Sekimoto Y."/>
            <person name="Mashiguchi K."/>
            <person name="Awai K."/>
            <person name="Shimojima M."/>
            <person name="Masuda S."/>
            <person name="Iwai M."/>
            <person name="Nobusawa T."/>
            <person name="Narise T."/>
            <person name="Kondo S."/>
            <person name="Saito H."/>
            <person name="Sato R."/>
            <person name="Murakawa M."/>
            <person name="Ihara Y."/>
            <person name="Oshima-Yamada Y."/>
            <person name="Ohtaka K."/>
            <person name="Satoh M."/>
            <person name="Sonobe K."/>
            <person name="Ishii M."/>
            <person name="Ohtani R."/>
            <person name="Kanamori-Sato M."/>
            <person name="Honoki R."/>
            <person name="Miyazaki D."/>
            <person name="Mochizuki H."/>
            <person name="Umetsu J."/>
            <person name="Higashi K."/>
            <person name="Shibata D."/>
            <person name="Kamiya Y."/>
            <person name="Sato N."/>
            <person name="Nakamura Y."/>
            <person name="Tabata S."/>
            <person name="Ida S."/>
            <person name="Kurokawa K."/>
            <person name="Ohta H."/>
        </authorList>
    </citation>
    <scope>NUCLEOTIDE SEQUENCE [LARGE SCALE GENOMIC DNA]</scope>
    <source>
        <strain evidence="8 9">NIES-2285</strain>
    </source>
</reference>
<dbReference type="GO" id="GO:0008270">
    <property type="term" value="F:zinc ion binding"/>
    <property type="evidence" value="ECO:0007669"/>
    <property type="project" value="UniProtKB-KW"/>
</dbReference>
<dbReference type="InterPro" id="IPR057765">
    <property type="entry name" value="MS1-like_ubiquitin"/>
</dbReference>
<keyword evidence="9" id="KW-1185">Reference proteome</keyword>
<dbReference type="InterPro" id="IPR058054">
    <property type="entry name" value="Znf_MS1-like"/>
</dbReference>
<feature type="region of interest" description="Disordered" evidence="6">
    <location>
        <begin position="1"/>
        <end position="38"/>
    </location>
</feature>
<evidence type="ECO:0000256" key="5">
    <source>
        <dbReference type="ARBA" id="ARBA00023163"/>
    </source>
</evidence>
<protein>
    <submittedName>
        <fullName evidence="8">PHD Zn-finger proteins</fullName>
    </submittedName>
</protein>
<dbReference type="Pfam" id="PF25565">
    <property type="entry name" value="Ubiquitin_At1g33420"/>
    <property type="match status" value="1"/>
</dbReference>
<dbReference type="Gene3D" id="3.30.40.10">
    <property type="entry name" value="Zinc/RING finger domain, C3HC4 (zinc finger)"/>
    <property type="match status" value="1"/>
</dbReference>
<name>A0A1Y1HU89_KLENI</name>
<evidence type="ECO:0000313" key="9">
    <source>
        <dbReference type="Proteomes" id="UP000054558"/>
    </source>
</evidence>
<accession>A0A1Y1HU89</accession>
<dbReference type="OMA" id="RCSGWSH"/>
<evidence type="ECO:0000256" key="2">
    <source>
        <dbReference type="ARBA" id="ARBA00022771"/>
    </source>
</evidence>
<sequence length="764" mass="84567">MSNSYKSSSAETVIRRRRRGEKPSPTPGADFNTPCGMPPFRCSSESPSFLGKAARWRTRLVEAIGWGVPLKLLEVARPPLLPPQNANTFATPGTPADYEGPFRTNVRAFLAEFGERDPSREGAPGVATWTVFLRTPGGVGFELLIVEENVREARNTHCDHCRSQGWAHHPVCKRRYHFIIPRQKSDDSGRSPKRTSKGPRACPSCDAVVYSDEDWCSLCGQNVALSGLLEASDHVMHGVIHSNGYGHLYVISGKESGSALLTGAEAMGLWDRICAMLRARRISLEDSSKRLGCDLRLLHGVGYGQTWFGNWGYKFSRGSFGITRQGYQRALAALRGLEVSELLDKIAGADDELGRIVRQYQKTGEKELKTVGDLVRCLLETRVATTDAAPPPPPTPSPKPCGRPTKRSRASEEATVQGEEQCRWSPKRLEHVQQVVLTALLESGKKWVPRQEIRDLARQSVGDTGLLDYVLKGLGGKKLGGYTFRREVNQSTRVLEFGLRKDKEPAKEFPPAPVPSPPSKAATCRADVTKDILYVYRNVLDRHRATLGGKGSETARAIETARRVVLDTRYFVKDYRGEHTRRDSDAGRAQSADDELLRVMVQVKTSDVPAHGSGHHPPPELVVLPKNGTVARLKVAARKAFSDTYLMMRDFTVTDVTIPSFEDLEDDDTLADLVEQGALITVMGPGIDYGCPERYEGGIEQWFVDCSCGARDDDGERMVSCDKCDVWQHTRCNRIGDREHVPSTFLCSRCRAEAEPAEDGFGWA</sequence>
<dbReference type="InterPro" id="IPR059080">
    <property type="entry name" value="WHD_PTC1"/>
</dbReference>
<evidence type="ECO:0000256" key="1">
    <source>
        <dbReference type="ARBA" id="ARBA00022723"/>
    </source>
</evidence>
<feature type="domain" description="Zinc finger PHD-type" evidence="7">
    <location>
        <begin position="705"/>
        <end position="751"/>
    </location>
</feature>
<gene>
    <name evidence="8" type="ORF">KFL_001030090</name>
</gene>
<dbReference type="InterPro" id="IPR001965">
    <property type="entry name" value="Znf_PHD"/>
</dbReference>
<feature type="compositionally biased region" description="Polar residues" evidence="6">
    <location>
        <begin position="1"/>
        <end position="11"/>
    </location>
</feature>
<feature type="region of interest" description="Disordered" evidence="6">
    <location>
        <begin position="384"/>
        <end position="419"/>
    </location>
</feature>
<dbReference type="InterPro" id="IPR011011">
    <property type="entry name" value="Znf_FYVE_PHD"/>
</dbReference>
<evidence type="ECO:0000256" key="6">
    <source>
        <dbReference type="SAM" id="MobiDB-lite"/>
    </source>
</evidence>